<dbReference type="GeneID" id="93523645"/>
<dbReference type="EMBL" id="QSJN01000014">
    <property type="protein sequence ID" value="RHD71851.1"/>
    <property type="molecule type" value="Genomic_DNA"/>
</dbReference>
<dbReference type="InterPro" id="IPR036866">
    <property type="entry name" value="RibonucZ/Hydroxyglut_hydro"/>
</dbReference>
<reference evidence="5" key="7">
    <citation type="submission" date="2021-10" db="EMBL/GenBank/DDBJ databases">
        <title>Collection of gut derived symbiotic bacterial strains cultured from healthy donors.</title>
        <authorList>
            <person name="Lin H."/>
            <person name="Littmann E."/>
            <person name="Kohout C."/>
            <person name="Pamer E.G."/>
        </authorList>
    </citation>
    <scope>NUCLEOTIDE SEQUENCE</scope>
    <source>
        <strain evidence="5">DFI.2.94</strain>
    </source>
</reference>
<dbReference type="CDD" id="cd07709">
    <property type="entry name" value="flavodiiron_proteins_MBL-fold"/>
    <property type="match status" value="1"/>
</dbReference>
<dbReference type="EMBL" id="NFJX01000001">
    <property type="protein sequence ID" value="OUP22850.1"/>
    <property type="molecule type" value="Genomic_DNA"/>
</dbReference>
<sequence>MYKLKEIADKVYYVGVNDRQKALFENMWPLPYGVSYNSYLIVDEKTVLIDTVDVCYSDIFLKKVADALDGRSLDYLVVNHMEPDHAGSIRLLRQQYPDVQIVGNNKTFGMLEGYHGIKEGLFEVKEGDTLNTGRHELVFYMAPMVHWPEVMVTYDVTDKIVFSADAFGTYGTLDGGVIDTEMNVEHYWEEMIRYYSNIVGKYGSPVQRALQKLSGLDIQTICSTHGPVWREYASKAIDIYDRMSRYEGEEGVVIIYGSMYGNTEQMAEAIAASLADNGIKNIVMHNVSKSPSSYILKDVFKYKGVIVGSPTYSNQLFPEVEAVLSKIELREVKNRIFGYFGSFTWAGAAVKRLAAFGEKMKWETVGTPVEQKQGLSATKYEECLALGKEMAGKLKTINDKSNL</sequence>
<dbReference type="GO" id="GO:0016491">
    <property type="term" value="F:oxidoreductase activity"/>
    <property type="evidence" value="ECO:0007669"/>
    <property type="project" value="InterPro"/>
</dbReference>
<evidence type="ECO:0000313" key="9">
    <source>
        <dbReference type="EMBL" id="RHD71851.1"/>
    </source>
</evidence>
<dbReference type="Proteomes" id="UP000315827">
    <property type="component" value="Unassembled WGS sequence"/>
</dbReference>
<comment type="similarity">
    <text evidence="2">In the N-terminal section; belongs to the zinc metallo-hydrolase group 3 family.</text>
</comment>
<dbReference type="SMART" id="SM00849">
    <property type="entry name" value="Lactamase_B"/>
    <property type="match status" value="1"/>
</dbReference>
<dbReference type="RefSeq" id="WP_005867620.1">
    <property type="nucleotide sequence ID" value="NZ_AP019729.1"/>
</dbReference>
<dbReference type="PANTHER" id="PTHR43717">
    <property type="entry name" value="ANAEROBIC NITRIC OXIDE REDUCTASE FLAVORUBREDOXIN"/>
    <property type="match status" value="1"/>
</dbReference>
<comment type="caution">
    <text evidence="9">The sequence shown here is derived from an EMBL/GenBank/DDBJ whole genome shotgun (WGS) entry which is preliminary data.</text>
</comment>
<protein>
    <submittedName>
        <fullName evidence="4">Anaerobic nitric oxide reductase flavorubredoxin</fullName>
    </submittedName>
    <submittedName>
        <fullName evidence="9">FprA family A-type flavoprotein</fullName>
    </submittedName>
    <submittedName>
        <fullName evidence="7">MBL fold metallo-hydrolase</fullName>
    </submittedName>
</protein>
<dbReference type="InterPro" id="IPR001279">
    <property type="entry name" value="Metallo-B-lactamas"/>
</dbReference>
<accession>A0A173WX96</accession>
<keyword evidence="7" id="KW-0378">Hydrolase</keyword>
<evidence type="ECO:0000313" key="12">
    <source>
        <dbReference type="Proteomes" id="UP000195950"/>
    </source>
</evidence>
<dbReference type="SUPFAM" id="SSF56281">
    <property type="entry name" value="Metallo-hydrolase/oxidoreductase"/>
    <property type="match status" value="1"/>
</dbReference>
<evidence type="ECO:0000313" key="4">
    <source>
        <dbReference type="EMBL" id="CUN44142.1"/>
    </source>
</evidence>
<feature type="domain" description="Flavodoxin-like" evidence="3">
    <location>
        <begin position="252"/>
        <end position="391"/>
    </location>
</feature>
<dbReference type="InterPro" id="IPR029039">
    <property type="entry name" value="Flavoprotein-like_sf"/>
</dbReference>
<dbReference type="InterPro" id="IPR016440">
    <property type="entry name" value="Rubredoxin-O_OxRdtase"/>
</dbReference>
<proteinExistence type="inferred from homology"/>
<evidence type="ECO:0000313" key="10">
    <source>
        <dbReference type="EMBL" id="TWV58347.1"/>
    </source>
</evidence>
<organism evidence="9 13">
    <name type="scientific">Parabacteroides distasonis</name>
    <dbReference type="NCBI Taxonomy" id="823"/>
    <lineage>
        <taxon>Bacteria</taxon>
        <taxon>Pseudomonadati</taxon>
        <taxon>Bacteroidota</taxon>
        <taxon>Bacteroidia</taxon>
        <taxon>Bacteroidales</taxon>
        <taxon>Tannerellaceae</taxon>
        <taxon>Parabacteroides</taxon>
    </lineage>
</organism>
<name>A0A173WX96_PARDI</name>
<reference evidence="7 15" key="5">
    <citation type="journal article" date="2019" name="Nat. Med.">
        <title>A library of human gut bacterial isolates paired with longitudinal multiomics data enables mechanistic microbiome research.</title>
        <authorList>
            <person name="Poyet M."/>
            <person name="Groussin M."/>
            <person name="Gibbons S.M."/>
            <person name="Avila-Pacheco J."/>
            <person name="Jiang X."/>
            <person name="Kearney S.M."/>
            <person name="Perrotta A.R."/>
            <person name="Berdy B."/>
            <person name="Zhao S."/>
            <person name="Lieberman T.D."/>
            <person name="Swanson P.K."/>
            <person name="Smith M."/>
            <person name="Roesemann S."/>
            <person name="Alexander J.E."/>
            <person name="Rich S.A."/>
            <person name="Livny J."/>
            <person name="Vlamakis H."/>
            <person name="Clish C."/>
            <person name="Bullock K."/>
            <person name="Deik A."/>
            <person name="Scott J."/>
            <person name="Pierce K.A."/>
            <person name="Xavier R.J."/>
            <person name="Alm E.J."/>
        </authorList>
    </citation>
    <scope>NUCLEOTIDE SEQUENCE [LARGE SCALE GENOMIC DNA]</scope>
    <source>
        <strain evidence="7 15">BIOML-A41</strain>
    </source>
</reference>
<dbReference type="Proteomes" id="UP000095455">
    <property type="component" value="Unassembled WGS sequence"/>
</dbReference>
<dbReference type="Proteomes" id="UP000195950">
    <property type="component" value="Unassembled WGS sequence"/>
</dbReference>
<dbReference type="Proteomes" id="UP000284660">
    <property type="component" value="Unassembled WGS sequence"/>
</dbReference>
<dbReference type="Proteomes" id="UP001211522">
    <property type="component" value="Unassembled WGS sequence"/>
</dbReference>
<dbReference type="GO" id="GO:0046872">
    <property type="term" value="F:metal ion binding"/>
    <property type="evidence" value="ECO:0007669"/>
    <property type="project" value="InterPro"/>
</dbReference>
<dbReference type="InterPro" id="IPR008254">
    <property type="entry name" value="Flavodoxin/NO_synth"/>
</dbReference>
<dbReference type="GO" id="GO:0016787">
    <property type="term" value="F:hydrolase activity"/>
    <property type="evidence" value="ECO:0007669"/>
    <property type="project" value="UniProtKB-KW"/>
</dbReference>
<dbReference type="PROSITE" id="PS50902">
    <property type="entry name" value="FLAVODOXIN_LIKE"/>
    <property type="match status" value="1"/>
</dbReference>
<evidence type="ECO:0000313" key="14">
    <source>
        <dbReference type="Proteomes" id="UP000315827"/>
    </source>
</evidence>
<dbReference type="Pfam" id="PF19583">
    <property type="entry name" value="ODP"/>
    <property type="match status" value="1"/>
</dbReference>
<evidence type="ECO:0000259" key="3">
    <source>
        <dbReference type="PROSITE" id="PS50902"/>
    </source>
</evidence>
<evidence type="ECO:0000313" key="6">
    <source>
        <dbReference type="EMBL" id="MDB9138291.1"/>
    </source>
</evidence>
<evidence type="ECO:0000313" key="11">
    <source>
        <dbReference type="Proteomes" id="UP000095455"/>
    </source>
</evidence>
<dbReference type="PROSITE" id="PS00201">
    <property type="entry name" value="FLAVODOXIN"/>
    <property type="match status" value="1"/>
</dbReference>
<dbReference type="GO" id="GO:0010181">
    <property type="term" value="F:FMN binding"/>
    <property type="evidence" value="ECO:0007669"/>
    <property type="project" value="InterPro"/>
</dbReference>
<dbReference type="Pfam" id="PF00258">
    <property type="entry name" value="Flavodoxin_1"/>
    <property type="match status" value="1"/>
</dbReference>
<dbReference type="EMBL" id="CYYK01000001">
    <property type="protein sequence ID" value="CUN44142.1"/>
    <property type="molecule type" value="Genomic_DNA"/>
</dbReference>
<reference evidence="8" key="3">
    <citation type="journal article" date="2018" name="BMC Genomics">
        <title>Whole genome sequencing and function prediction of 133 gut anaerobes isolated from chicken caecum in pure cultures.</title>
        <authorList>
            <person name="Medvecky M."/>
            <person name="Cejkova D."/>
            <person name="Polansky O."/>
            <person name="Karasova D."/>
            <person name="Kubasova T."/>
            <person name="Cizek A."/>
            <person name="Rychlik I."/>
        </authorList>
    </citation>
    <scope>NUCLEOTIDE SEQUENCE</scope>
    <source>
        <strain evidence="8">An199</strain>
    </source>
</reference>
<evidence type="ECO:0000256" key="2">
    <source>
        <dbReference type="ARBA" id="ARBA00007121"/>
    </source>
</evidence>
<dbReference type="Gene3D" id="3.60.15.10">
    <property type="entry name" value="Ribonuclease Z/Hydroxyacylglutathione hydrolase-like"/>
    <property type="match status" value="1"/>
</dbReference>
<comment type="cofactor">
    <cofactor evidence="1">
        <name>FMN</name>
        <dbReference type="ChEBI" id="CHEBI:58210"/>
    </cofactor>
</comment>
<reference evidence="10 14" key="6">
    <citation type="submission" date="2019-07" db="EMBL/GenBank/DDBJ databases">
        <title>Genome sequencing of Parabacteroides distasonis iSURF_7.</title>
        <authorList>
            <person name="Degefu H.N."/>
            <person name="Ruoff K.L."/>
            <person name="Price C.E."/>
            <person name="Valls R.A."/>
            <person name="O'Toole G.A."/>
        </authorList>
    </citation>
    <scope>NUCLEOTIDE SEQUENCE [LARGE SCALE GENOMIC DNA]</scope>
    <source>
        <strain evidence="10 14">CFPLTA003_1B</strain>
    </source>
</reference>
<dbReference type="EMBL" id="JAQMPX010000048">
    <property type="protein sequence ID" value="MDB9138291.1"/>
    <property type="molecule type" value="Genomic_DNA"/>
</dbReference>
<evidence type="ECO:0000313" key="8">
    <source>
        <dbReference type="EMBL" id="OUP22850.1"/>
    </source>
</evidence>
<reference evidence="9 13" key="4">
    <citation type="submission" date="2018-08" db="EMBL/GenBank/DDBJ databases">
        <title>A genome reference for cultivated species of the human gut microbiota.</title>
        <authorList>
            <person name="Zou Y."/>
            <person name="Xue W."/>
            <person name="Luo G."/>
        </authorList>
    </citation>
    <scope>NUCLEOTIDE SEQUENCE [LARGE SCALE GENOMIC DNA]</scope>
    <source>
        <strain evidence="9 13">AM30-4</strain>
    </source>
</reference>
<reference evidence="12" key="2">
    <citation type="submission" date="2017-04" db="EMBL/GenBank/DDBJ databases">
        <title>Function of individual gut microbiota members based on whole genome sequencing of pure cultures obtained from chicken caecum.</title>
        <authorList>
            <person name="Medvecky M."/>
            <person name="Cejkova D."/>
            <person name="Polansky O."/>
            <person name="Karasova D."/>
            <person name="Kubasova T."/>
            <person name="Cizek A."/>
            <person name="Rychlik I."/>
        </authorList>
    </citation>
    <scope>NUCLEOTIDE SEQUENCE [LARGE SCALE GENOMIC DNA]</scope>
    <source>
        <strain evidence="12">An199</strain>
    </source>
</reference>
<evidence type="ECO:0000256" key="1">
    <source>
        <dbReference type="ARBA" id="ARBA00001917"/>
    </source>
</evidence>
<dbReference type="AlphaFoldDB" id="A0A173WX96"/>
<evidence type="ECO:0000313" key="7">
    <source>
        <dbReference type="EMBL" id="MRY59432.1"/>
    </source>
</evidence>
<reference evidence="4 11" key="1">
    <citation type="submission" date="2015-09" db="EMBL/GenBank/DDBJ databases">
        <authorList>
            <consortium name="Pathogen Informatics"/>
        </authorList>
    </citation>
    <scope>NUCLEOTIDE SEQUENCE [LARGE SCALE GENOMIC DNA]</scope>
    <source>
        <strain evidence="4 11">2789STDY5608822</strain>
    </source>
</reference>
<dbReference type="InterPro" id="IPR045761">
    <property type="entry name" value="ODP_dom"/>
</dbReference>
<dbReference type="Proteomes" id="UP001198806">
    <property type="component" value="Unassembled WGS sequence"/>
</dbReference>
<dbReference type="EMBL" id="VOHW01000021">
    <property type="protein sequence ID" value="TWV58347.1"/>
    <property type="molecule type" value="Genomic_DNA"/>
</dbReference>
<dbReference type="Proteomes" id="UP000463337">
    <property type="component" value="Unassembled WGS sequence"/>
</dbReference>
<evidence type="ECO:0000313" key="5">
    <source>
        <dbReference type="EMBL" id="MCB6520298.1"/>
    </source>
</evidence>
<dbReference type="EMBL" id="JAJCNI010000047">
    <property type="protein sequence ID" value="MCB6520298.1"/>
    <property type="molecule type" value="Genomic_DNA"/>
</dbReference>
<dbReference type="PIRSF" id="PIRSF005243">
    <property type="entry name" value="ROO"/>
    <property type="match status" value="1"/>
</dbReference>
<evidence type="ECO:0000313" key="15">
    <source>
        <dbReference type="Proteomes" id="UP000463337"/>
    </source>
</evidence>
<gene>
    <name evidence="4" type="primary">norV</name>
    <name evidence="8" type="ORF">B5F32_01265</name>
    <name evidence="9" type="ORF">DW782_18115</name>
    <name evidence="4" type="ORF">ERS852380_00363</name>
    <name evidence="10" type="ORF">FSA05_21505</name>
    <name evidence="7" type="ORF">GKD59_16255</name>
    <name evidence="5" type="ORF">LI194_21185</name>
    <name evidence="6" type="ORF">PN612_07145</name>
</gene>
<dbReference type="InterPro" id="IPR001226">
    <property type="entry name" value="Flavodoxin_CS"/>
</dbReference>
<dbReference type="Gene3D" id="3.40.50.360">
    <property type="match status" value="1"/>
</dbReference>
<dbReference type="EMBL" id="WKLT01000016">
    <property type="protein sequence ID" value="MRY59432.1"/>
    <property type="molecule type" value="Genomic_DNA"/>
</dbReference>
<evidence type="ECO:0000313" key="13">
    <source>
        <dbReference type="Proteomes" id="UP000284660"/>
    </source>
</evidence>
<dbReference type="GO" id="GO:0009055">
    <property type="term" value="F:electron transfer activity"/>
    <property type="evidence" value="ECO:0007669"/>
    <property type="project" value="InterPro"/>
</dbReference>
<dbReference type="SUPFAM" id="SSF52218">
    <property type="entry name" value="Flavoproteins"/>
    <property type="match status" value="1"/>
</dbReference>
<dbReference type="PANTHER" id="PTHR43717:SF1">
    <property type="entry name" value="ANAEROBIC NITRIC OXIDE REDUCTASE FLAVORUBREDOXIN"/>
    <property type="match status" value="1"/>
</dbReference>
<reference evidence="6" key="8">
    <citation type="submission" date="2023-01" db="EMBL/GenBank/DDBJ databases">
        <title>Human gut microbiome strain richness.</title>
        <authorList>
            <person name="Chen-Liaw A."/>
        </authorList>
    </citation>
    <scope>NUCLEOTIDE SEQUENCE</scope>
    <source>
        <strain evidence="6">D35st1_E5_D35t1_190705</strain>
    </source>
</reference>